<evidence type="ECO:0000259" key="8">
    <source>
        <dbReference type="Pfam" id="PF13231"/>
    </source>
</evidence>
<dbReference type="GO" id="GO:0016763">
    <property type="term" value="F:pentosyltransferase activity"/>
    <property type="evidence" value="ECO:0007669"/>
    <property type="project" value="TreeGrafter"/>
</dbReference>
<keyword evidence="7" id="KW-0472">Membrane</keyword>
<dbReference type="AlphaFoldDB" id="A0A7L4ZS39"/>
<dbReference type="EMBL" id="VTWU01000006">
    <property type="protein sequence ID" value="KAA9327582.1"/>
    <property type="molecule type" value="Genomic_DNA"/>
</dbReference>
<keyword evidence="3" id="KW-0328">Glycosyltransferase</keyword>
<gene>
    <name evidence="9" type="ORF">F0P96_16515</name>
</gene>
<dbReference type="GO" id="GO:0009103">
    <property type="term" value="P:lipopolysaccharide biosynthetic process"/>
    <property type="evidence" value="ECO:0007669"/>
    <property type="project" value="UniProtKB-ARBA"/>
</dbReference>
<keyword evidence="4" id="KW-0808">Transferase</keyword>
<evidence type="ECO:0000256" key="5">
    <source>
        <dbReference type="ARBA" id="ARBA00022692"/>
    </source>
</evidence>
<evidence type="ECO:0000256" key="2">
    <source>
        <dbReference type="ARBA" id="ARBA00022475"/>
    </source>
</evidence>
<dbReference type="Pfam" id="PF13231">
    <property type="entry name" value="PMT_2"/>
    <property type="match status" value="1"/>
</dbReference>
<feature type="domain" description="Glycosyltransferase RgtA/B/C/D-like" evidence="8">
    <location>
        <begin position="102"/>
        <end position="264"/>
    </location>
</feature>
<sequence length="515" mass="58265">MLAPFLLNVLLVLSALLAGVSVFVFSRYSPSKAVWWLMAAALCLRLALASLDPFLHDWDERFHALVAKNLMVDWLRPVLRQHPVLPYDYRAWCCNHVWVHKQPLFLWQIAASFKLFGVNELALRLPSALLGALLLWPVYRLGRLVFSPAVGYCAAVLLTFAYYQLGLTTGRQSVDHSDVAFMAYVTASIWAWYEGQCSTSGKGRWALLVGVFSGAAVLCKWLPGAVVYAGWALEMLLNPKLRSRGEYARYGLAVAVAALLVLPWQLYINRAFPLESTFERHYAALHFTQALEDKAGPWYYYLNNLWYQYQWLVLLIAAGIGWTATPRLRPRPVRLLLTTCLIVFVFFSAAATKMVSYTYVVAPALLLLAALGWVETSRWLRRRGAWGKWAVAGLAVAVVLADLRPLGLLKHHTERFASARLLPERQHKLVRTAVYRRLDALVPAGYVVFNVPALEDTEAMFYSHRNVYSWWPTEEEYRLLRGQGMRMAAFSGRGVPQLPAYLQGPDVRIIDAALE</sequence>
<comment type="subcellular location">
    <subcellularLocation>
        <location evidence="1">Cell membrane</location>
        <topology evidence="1">Multi-pass membrane protein</topology>
    </subcellularLocation>
</comment>
<dbReference type="GO" id="GO:0005886">
    <property type="term" value="C:plasma membrane"/>
    <property type="evidence" value="ECO:0007669"/>
    <property type="project" value="UniProtKB-SubCell"/>
</dbReference>
<keyword evidence="2" id="KW-1003">Cell membrane</keyword>
<dbReference type="PANTHER" id="PTHR33908:SF11">
    <property type="entry name" value="MEMBRANE PROTEIN"/>
    <property type="match status" value="1"/>
</dbReference>
<dbReference type="RefSeq" id="WP_151080029.1">
    <property type="nucleotide sequence ID" value="NZ_CP047647.1"/>
</dbReference>
<evidence type="ECO:0000256" key="4">
    <source>
        <dbReference type="ARBA" id="ARBA00022679"/>
    </source>
</evidence>
<keyword evidence="5" id="KW-0812">Transmembrane</keyword>
<evidence type="ECO:0000256" key="1">
    <source>
        <dbReference type="ARBA" id="ARBA00004651"/>
    </source>
</evidence>
<evidence type="ECO:0000256" key="7">
    <source>
        <dbReference type="ARBA" id="ARBA00023136"/>
    </source>
</evidence>
<reference evidence="9 10" key="1">
    <citation type="submission" date="2019-09" db="EMBL/GenBank/DDBJ databases">
        <title>Genome sequence of Hymenobacter sp. M3.</title>
        <authorList>
            <person name="Srinivasan S."/>
        </authorList>
    </citation>
    <scope>NUCLEOTIDE SEQUENCE [LARGE SCALE GENOMIC DNA]</scope>
    <source>
        <strain evidence="9 10">M3</strain>
    </source>
</reference>
<name>A0A7L4ZS39_9BACT</name>
<accession>A0A7L4ZS39</accession>
<dbReference type="InterPro" id="IPR038731">
    <property type="entry name" value="RgtA/B/C-like"/>
</dbReference>
<evidence type="ECO:0000256" key="3">
    <source>
        <dbReference type="ARBA" id="ARBA00022676"/>
    </source>
</evidence>
<evidence type="ECO:0000313" key="10">
    <source>
        <dbReference type="Proteomes" id="UP000326380"/>
    </source>
</evidence>
<keyword evidence="10" id="KW-1185">Reference proteome</keyword>
<dbReference type="PANTHER" id="PTHR33908">
    <property type="entry name" value="MANNOSYLTRANSFERASE YKCB-RELATED"/>
    <property type="match status" value="1"/>
</dbReference>
<protein>
    <submittedName>
        <fullName evidence="9">Phospholipid carrier-dependent glycosyltransferase</fullName>
    </submittedName>
</protein>
<evidence type="ECO:0000256" key="6">
    <source>
        <dbReference type="ARBA" id="ARBA00022989"/>
    </source>
</evidence>
<comment type="caution">
    <text evidence="9">The sequence shown here is derived from an EMBL/GenBank/DDBJ whole genome shotgun (WGS) entry which is preliminary data.</text>
</comment>
<dbReference type="Proteomes" id="UP000326380">
    <property type="component" value="Unassembled WGS sequence"/>
</dbReference>
<proteinExistence type="predicted"/>
<dbReference type="InterPro" id="IPR050297">
    <property type="entry name" value="LipidA_mod_glycosyltrf_83"/>
</dbReference>
<organism evidence="9 10">
    <name type="scientific">Hymenobacter busanensis</name>
    <dbReference type="NCBI Taxonomy" id="2607656"/>
    <lineage>
        <taxon>Bacteria</taxon>
        <taxon>Pseudomonadati</taxon>
        <taxon>Bacteroidota</taxon>
        <taxon>Cytophagia</taxon>
        <taxon>Cytophagales</taxon>
        <taxon>Hymenobacteraceae</taxon>
        <taxon>Hymenobacter</taxon>
    </lineage>
</organism>
<keyword evidence="6" id="KW-1133">Transmembrane helix</keyword>
<evidence type="ECO:0000313" key="9">
    <source>
        <dbReference type="EMBL" id="KAA9327582.1"/>
    </source>
</evidence>